<comment type="caution">
    <text evidence="14">The sequence shown here is derived from an EMBL/GenBank/DDBJ whole genome shotgun (WGS) entry which is preliminary data.</text>
</comment>
<dbReference type="GO" id="GO:0004144">
    <property type="term" value="F:diacylglycerol O-acyltransferase activity"/>
    <property type="evidence" value="ECO:0007669"/>
    <property type="project" value="UniProtKB-EC"/>
</dbReference>
<keyword evidence="6" id="KW-0256">Endoplasmic reticulum</keyword>
<evidence type="ECO:0000259" key="13">
    <source>
        <dbReference type="Pfam" id="PF06974"/>
    </source>
</evidence>
<comment type="catalytic activity">
    <reaction evidence="9">
        <text>a long chain fatty alcohol + a fatty acyl-CoA = a long-chain alcohol wax ester + CoA</text>
        <dbReference type="Rhea" id="RHEA:38443"/>
        <dbReference type="ChEBI" id="CHEBI:17135"/>
        <dbReference type="ChEBI" id="CHEBI:57287"/>
        <dbReference type="ChEBI" id="CHEBI:77636"/>
        <dbReference type="ChEBI" id="CHEBI:235323"/>
        <dbReference type="EC" id="2.3.1.75"/>
    </reaction>
</comment>
<feature type="transmembrane region" description="Helical" evidence="11">
    <location>
        <begin position="469"/>
        <end position="490"/>
    </location>
</feature>
<evidence type="ECO:0000313" key="15">
    <source>
        <dbReference type="Proteomes" id="UP000796880"/>
    </source>
</evidence>
<dbReference type="Pfam" id="PF06974">
    <property type="entry name" value="WS_DGAT_C"/>
    <property type="match status" value="1"/>
</dbReference>
<evidence type="ECO:0000256" key="1">
    <source>
        <dbReference type="ARBA" id="ARBA00004162"/>
    </source>
</evidence>
<evidence type="ECO:0008006" key="16">
    <source>
        <dbReference type="Google" id="ProtNLM"/>
    </source>
</evidence>
<comment type="subcellular location">
    <subcellularLocation>
        <location evidence="1">Cell membrane</location>
        <topology evidence="1">Single-pass membrane protein</topology>
    </subcellularLocation>
    <subcellularLocation>
        <location evidence="2">Endoplasmic reticulum membrane</location>
    </subcellularLocation>
</comment>
<dbReference type="UniPathway" id="UPA00282"/>
<evidence type="ECO:0000256" key="8">
    <source>
        <dbReference type="ARBA" id="ARBA00024360"/>
    </source>
</evidence>
<keyword evidence="11" id="KW-0472">Membrane</keyword>
<comment type="similarity">
    <text evidence="8">In the N-terminal section; belongs to the long-chain O-acyltransferase family.</text>
</comment>
<dbReference type="Pfam" id="PF03007">
    <property type="entry name" value="WS_DGAT_cat"/>
    <property type="match status" value="1"/>
</dbReference>
<protein>
    <recommendedName>
        <fullName evidence="16">Diacylglycerol O-acyltransferase</fullName>
    </recommendedName>
</protein>
<dbReference type="AlphaFoldDB" id="A0A8K0H225"/>
<organism evidence="14 15">
    <name type="scientific">Rhamnella rubrinervis</name>
    <dbReference type="NCBI Taxonomy" id="2594499"/>
    <lineage>
        <taxon>Eukaryota</taxon>
        <taxon>Viridiplantae</taxon>
        <taxon>Streptophyta</taxon>
        <taxon>Embryophyta</taxon>
        <taxon>Tracheophyta</taxon>
        <taxon>Spermatophyta</taxon>
        <taxon>Magnoliopsida</taxon>
        <taxon>eudicotyledons</taxon>
        <taxon>Gunneridae</taxon>
        <taxon>Pentapetalae</taxon>
        <taxon>rosids</taxon>
        <taxon>fabids</taxon>
        <taxon>Rosales</taxon>
        <taxon>Rhamnaceae</taxon>
        <taxon>rhamnoid group</taxon>
        <taxon>Rhamneae</taxon>
        <taxon>Rhamnella</taxon>
    </lineage>
</organism>
<keyword evidence="5" id="KW-0808">Transferase</keyword>
<evidence type="ECO:0000256" key="9">
    <source>
        <dbReference type="ARBA" id="ARBA00047604"/>
    </source>
</evidence>
<keyword evidence="7" id="KW-0012">Acyltransferase</keyword>
<proteinExistence type="inferred from homology"/>
<dbReference type="InterPro" id="IPR045034">
    <property type="entry name" value="O-acyltransferase_WSD1-like"/>
</dbReference>
<feature type="domain" description="O-acyltransferase WSD1 C-terminal" evidence="13">
    <location>
        <begin position="317"/>
        <end position="421"/>
    </location>
</feature>
<dbReference type="EMBL" id="VOIH02000006">
    <property type="protein sequence ID" value="KAF3444150.1"/>
    <property type="molecule type" value="Genomic_DNA"/>
</dbReference>
<evidence type="ECO:0000256" key="10">
    <source>
        <dbReference type="ARBA" id="ARBA00048109"/>
    </source>
</evidence>
<dbReference type="InterPro" id="IPR004255">
    <property type="entry name" value="O-acyltransferase_WSD1_N"/>
</dbReference>
<comment type="catalytic activity">
    <reaction evidence="10">
        <text>an acyl-CoA + a 1,2-diacyl-sn-glycerol = a triacyl-sn-glycerol + CoA</text>
        <dbReference type="Rhea" id="RHEA:10868"/>
        <dbReference type="ChEBI" id="CHEBI:17815"/>
        <dbReference type="ChEBI" id="CHEBI:57287"/>
        <dbReference type="ChEBI" id="CHEBI:58342"/>
        <dbReference type="ChEBI" id="CHEBI:64615"/>
        <dbReference type="EC" id="2.3.1.20"/>
    </reaction>
</comment>
<dbReference type="GO" id="GO:0047196">
    <property type="term" value="F:long-chain-alcohol O-fatty-acyltransferase activity"/>
    <property type="evidence" value="ECO:0007669"/>
    <property type="project" value="UniProtKB-EC"/>
</dbReference>
<dbReference type="Proteomes" id="UP000796880">
    <property type="component" value="Unassembled WGS sequence"/>
</dbReference>
<accession>A0A8K0H225</accession>
<evidence type="ECO:0000256" key="6">
    <source>
        <dbReference type="ARBA" id="ARBA00022824"/>
    </source>
</evidence>
<feature type="transmembrane region" description="Helical" evidence="11">
    <location>
        <begin position="502"/>
        <end position="523"/>
    </location>
</feature>
<dbReference type="GO" id="GO:0005789">
    <property type="term" value="C:endoplasmic reticulum membrane"/>
    <property type="evidence" value="ECO:0007669"/>
    <property type="project" value="UniProtKB-SubCell"/>
</dbReference>
<evidence type="ECO:0000256" key="5">
    <source>
        <dbReference type="ARBA" id="ARBA00022679"/>
    </source>
</evidence>
<gene>
    <name evidence="14" type="ORF">FNV43_RR13840</name>
</gene>
<evidence type="ECO:0000313" key="14">
    <source>
        <dbReference type="EMBL" id="KAF3444150.1"/>
    </source>
</evidence>
<dbReference type="GO" id="GO:0005886">
    <property type="term" value="C:plasma membrane"/>
    <property type="evidence" value="ECO:0007669"/>
    <property type="project" value="UniProtKB-SubCell"/>
</dbReference>
<keyword evidence="15" id="KW-1185">Reference proteome</keyword>
<keyword evidence="11" id="KW-1133">Transmembrane helix</keyword>
<dbReference type="OrthoDB" id="619536at2759"/>
<dbReference type="PANTHER" id="PTHR31650">
    <property type="entry name" value="O-ACYLTRANSFERASE (WSD1-LIKE) FAMILY PROTEIN"/>
    <property type="match status" value="1"/>
</dbReference>
<evidence type="ECO:0000256" key="7">
    <source>
        <dbReference type="ARBA" id="ARBA00023315"/>
    </source>
</evidence>
<evidence type="ECO:0000259" key="12">
    <source>
        <dbReference type="Pfam" id="PF03007"/>
    </source>
</evidence>
<evidence type="ECO:0000256" key="11">
    <source>
        <dbReference type="SAM" id="Phobius"/>
    </source>
</evidence>
<feature type="domain" description="O-acyltransferase WSD1-like N-terminal" evidence="12">
    <location>
        <begin position="71"/>
        <end position="263"/>
    </location>
</feature>
<sequence>MMMTMEFEEEKILGPVSPMGQFMNSSVLCVSILAVMEIEVPISEVELKSVVHHVLLPVNPRFSSVMIEDSNGRMQWQKVEVELEDHINVPIFPSGLSPESCDKYLDDYLSKIAGERFPQNKPLWEVHIIKYPTSKAAGGNIIFKLHHALGDGYSLMGVVLSCLQRAENVSLPLTFPSRQSSKLESNNNSIFDQASRIVSSIFYTVPDFFWSFLKSNFLKDDQTPIRSGNARFKLPPTVITTITFSLDEMKFIKTKLGVTINDLICGILFFGTRLYMQEISQQSTNSNCTSLVLLNTRMLMDYVSVKEMMTPDTKMPWGNQFTFLHIPIPKLTDTFSNPLDFVRYAQKVIKRKRRSLAVYLNGRLLEFVNKFRGKEAAARYIYKTVTNTSMVISNIVGPVEQMAFANHPVTGLYYMIVGTPEFKPSSNASLRCFSTNNENTHEAASFQSFSALATDSPWDRGSIWNTMSFYMFSLHIPLSFGGISVVAQILKESNLDRQTEVISLLFAQTLELIGTLILLKCTANPQYDFKNFFKANEMSKDRNWLLASAVGFGSLSSLVFITSFLADKVVEPKIWKPHVVSFSFSVFRIADYCYIKAEN</sequence>
<dbReference type="InterPro" id="IPR009721">
    <property type="entry name" value="O-acyltransferase_WSD1_C"/>
</dbReference>
<comment type="pathway">
    <text evidence="3">Glycerolipid metabolism; triacylglycerol biosynthesis.</text>
</comment>
<name>A0A8K0H225_9ROSA</name>
<keyword evidence="11" id="KW-0812">Transmembrane</keyword>
<dbReference type="GO" id="GO:0019432">
    <property type="term" value="P:triglyceride biosynthetic process"/>
    <property type="evidence" value="ECO:0007669"/>
    <property type="project" value="UniProtKB-UniPathway"/>
</dbReference>
<reference evidence="14" key="1">
    <citation type="submission" date="2020-03" db="EMBL/GenBank/DDBJ databases">
        <title>A high-quality chromosome-level genome assembly of a woody plant with both climbing and erect habits, Rhamnella rubrinervis.</title>
        <authorList>
            <person name="Lu Z."/>
            <person name="Yang Y."/>
            <person name="Zhu X."/>
            <person name="Sun Y."/>
        </authorList>
    </citation>
    <scope>NUCLEOTIDE SEQUENCE</scope>
    <source>
        <strain evidence="14">BYM</strain>
        <tissue evidence="14">Leaf</tissue>
    </source>
</reference>
<comment type="pathway">
    <text evidence="4">Lipid metabolism.</text>
</comment>
<evidence type="ECO:0000256" key="2">
    <source>
        <dbReference type="ARBA" id="ARBA00004586"/>
    </source>
</evidence>
<evidence type="ECO:0000256" key="3">
    <source>
        <dbReference type="ARBA" id="ARBA00004771"/>
    </source>
</evidence>
<dbReference type="PANTHER" id="PTHR31650:SF34">
    <property type="entry name" value="O-ACYLTRANSFERASE WSD1-LIKE ISOFORM X1"/>
    <property type="match status" value="1"/>
</dbReference>
<evidence type="ECO:0000256" key="4">
    <source>
        <dbReference type="ARBA" id="ARBA00005189"/>
    </source>
</evidence>
<feature type="transmembrane region" description="Helical" evidence="11">
    <location>
        <begin position="544"/>
        <end position="566"/>
    </location>
</feature>